<proteinExistence type="predicted"/>
<dbReference type="EMBL" id="BBVC01000089">
    <property type="protein sequence ID" value="GAO98765.1"/>
    <property type="molecule type" value="Genomic_DNA"/>
</dbReference>
<dbReference type="Proteomes" id="UP000036771">
    <property type="component" value="Unassembled WGS sequence"/>
</dbReference>
<reference evidence="1 2" key="1">
    <citation type="submission" date="2015-03" db="EMBL/GenBank/DDBJ databases">
        <title>Caedibacter varicaedens, whole genome shotgun sequence.</title>
        <authorList>
            <person name="Suzuki H."/>
            <person name="Dapper A.L."/>
            <person name="Gibson A.K."/>
            <person name="Jackson C."/>
            <person name="Lee H."/>
            <person name="Pejaver V.R."/>
            <person name="Doak T."/>
            <person name="Lynch M."/>
        </authorList>
    </citation>
    <scope>NUCLEOTIDE SEQUENCE [LARGE SCALE GENOMIC DNA]</scope>
</reference>
<protein>
    <submittedName>
        <fullName evidence="1">Uncharacterized protein</fullName>
    </submittedName>
</protein>
<sequence>MTQALCAALIPIDKNEKLHPADLLLNRMASMDSAKFKTPRIYTIFLKETYKIFLDDMTQDLEKVIKGTEDFQTDPDFLG</sequence>
<evidence type="ECO:0000313" key="1">
    <source>
        <dbReference type="EMBL" id="GAO98765.1"/>
    </source>
</evidence>
<keyword evidence="2" id="KW-1185">Reference proteome</keyword>
<name>A0A0K8MDZ7_9PROT</name>
<accession>A0A0K8MDZ7</accession>
<organism evidence="1 2">
    <name type="scientific">Caedimonas varicaedens</name>
    <dbReference type="NCBI Taxonomy" id="1629334"/>
    <lineage>
        <taxon>Bacteria</taxon>
        <taxon>Pseudomonadati</taxon>
        <taxon>Pseudomonadota</taxon>
        <taxon>Alphaproteobacteria</taxon>
        <taxon>Holosporales</taxon>
        <taxon>Caedimonadaceae</taxon>
        <taxon>Caedimonas</taxon>
    </lineage>
</organism>
<dbReference type="AlphaFoldDB" id="A0A0K8MDZ7"/>
<comment type="caution">
    <text evidence="1">The sequence shown here is derived from an EMBL/GenBank/DDBJ whole genome shotgun (WGS) entry which is preliminary data.</text>
</comment>
<gene>
    <name evidence="1" type="ORF">Cva_01433</name>
</gene>
<evidence type="ECO:0000313" key="2">
    <source>
        <dbReference type="Proteomes" id="UP000036771"/>
    </source>
</evidence>